<name>A0A411B5E5_9CAUD</name>
<reference evidence="2 3" key="1">
    <citation type="submission" date="2019-01" db="EMBL/GenBank/DDBJ databases">
        <authorList>
            <person name="Neitz A."/>
            <person name="Villela V."/>
            <person name="Anton S."/>
            <person name="Buhyoff S."/>
            <person name="Consani M."/>
            <person name="Davis D."/>
            <person name="Haas R."/>
            <person name="Heid C."/>
            <person name="Roop S."/>
            <person name="Braley A.B."/>
            <person name="Ettinger A.-S.H."/>
            <person name="Anders K.R."/>
            <person name="Garlena R.A."/>
            <person name="Russell D.A."/>
            <person name="Pope W.H."/>
            <person name="Jacobs-Sera D."/>
            <person name="Hendrix R.W."/>
            <person name="Hatfull G.F."/>
        </authorList>
    </citation>
    <scope>NUCLEOTIDE SEQUENCE [LARGE SCALE GENOMIC DNA]</scope>
</reference>
<evidence type="ECO:0000256" key="1">
    <source>
        <dbReference type="SAM" id="Coils"/>
    </source>
</evidence>
<dbReference type="KEGG" id="vg:60325074"/>
<evidence type="ECO:0000313" key="3">
    <source>
        <dbReference type="Proteomes" id="UP000290045"/>
    </source>
</evidence>
<dbReference type="EMBL" id="MK460246">
    <property type="protein sequence ID" value="QAX95548.1"/>
    <property type="molecule type" value="Genomic_DNA"/>
</dbReference>
<dbReference type="RefSeq" id="YP_009953597.1">
    <property type="nucleotide sequence ID" value="NC_051624.1"/>
</dbReference>
<sequence length="488" mass="53972">MTTAVPELQGALAELASRVGGAIDTLVPRLADATQREGMALITDAYPALVDRFLGPAGELTTQWYTEQPGGVEGFVAEPAALPDPRQLAANGRWSLLQTDPIRALRGSSTRAVFGQSRRTVLDNVAREGVKWARYASAGACGFCRMLATRSLTYDDTGAPGLYSTKYTALHGHSNALDAKGHDHCKCLAVPLRDGQTYEPPAYVHDWLDDYQAVSRDADGVLRSPGVIARAMETRGAERTKLHRIGQWLDAEDEHRHAVAYYERVDEELAKVLGVEPEPEAPAKPKRKPKRTLDEVEVELSAAIEAGDEARIDKLVAEMDRIEERDQAAAAKAAAKQAAKEAEQQAQLDKMGALMEQGWDEAEAESYVFGTDIDTIRKREFMAQARADGHTGKSFEELLGWVLEDMISTQYWAAEDATNGVMIKRQWRNSYDPRKLWSANETTARKYMSEEMAAWFDKHGRVTRAALREAVMAGRGWKQSAMTADFLQ</sequence>
<keyword evidence="3" id="KW-1185">Reference proteome</keyword>
<dbReference type="GeneID" id="60325074"/>
<dbReference type="Proteomes" id="UP000290045">
    <property type="component" value="Segment"/>
</dbReference>
<protein>
    <submittedName>
        <fullName evidence="2">MuF-like minor capsid protein</fullName>
    </submittedName>
</protein>
<dbReference type="Pfam" id="PF25310">
    <property type="entry name" value="VG15"/>
    <property type="match status" value="1"/>
</dbReference>
<organism evidence="2 3">
    <name type="scientific">Mycobacterium phage Nibb</name>
    <dbReference type="NCBI Taxonomy" id="2510585"/>
    <lineage>
        <taxon>Viruses</taxon>
        <taxon>Duplodnaviria</taxon>
        <taxon>Heunggongvirae</taxon>
        <taxon>Uroviricota</taxon>
        <taxon>Caudoviricetes</taxon>
        <taxon>Weiservirinae</taxon>
        <taxon>Anayavirus</taxon>
        <taxon>Anayavirus nibb</taxon>
    </lineage>
</organism>
<dbReference type="InterPro" id="IPR057369">
    <property type="entry name" value="VG15"/>
</dbReference>
<keyword evidence="1" id="KW-0175">Coiled coil</keyword>
<proteinExistence type="predicted"/>
<gene>
    <name evidence="2" type="primary">9</name>
    <name evidence="2" type="ORF">SEA_NIBB_9</name>
</gene>
<evidence type="ECO:0000313" key="2">
    <source>
        <dbReference type="EMBL" id="QAX95548.1"/>
    </source>
</evidence>
<accession>A0A411B5E5</accession>
<feature type="coiled-coil region" evidence="1">
    <location>
        <begin position="305"/>
        <end position="345"/>
    </location>
</feature>